<dbReference type="Pfam" id="PF02782">
    <property type="entry name" value="FGGY_C"/>
    <property type="match status" value="1"/>
</dbReference>
<dbReference type="InterPro" id="IPR043129">
    <property type="entry name" value="ATPase_NBD"/>
</dbReference>
<accession>A0A7S2FP53</accession>
<sequence length="210" mass="21940">MGAGMSRGHMCRAVLEGIAFAVRSLVALLPCDPPPPPCHMRTAPALRAAIDAMTLLASEGGSGSYTYEFLTTAAPTAAAPPPLPLVGGCAQNEALAQTVADVLQRTVLVPQTAAHVPALGAAALAAAALSEAEAERANAPLKPTETMTDRPGVTACENCGLRCEQWALSGAQRVGGIREYTPRSEMKALMDDAYERYCALHPSLRDVFVR</sequence>
<feature type="chain" id="PRO_5031296683" description="Carbohydrate kinase FGGY C-terminal domain-containing protein" evidence="1">
    <location>
        <begin position="28"/>
        <end position="210"/>
    </location>
</feature>
<dbReference type="GO" id="GO:0016301">
    <property type="term" value="F:kinase activity"/>
    <property type="evidence" value="ECO:0007669"/>
    <property type="project" value="InterPro"/>
</dbReference>
<proteinExistence type="predicted"/>
<evidence type="ECO:0000256" key="1">
    <source>
        <dbReference type="SAM" id="SignalP"/>
    </source>
</evidence>
<dbReference type="AlphaFoldDB" id="A0A7S2FP53"/>
<organism evidence="3">
    <name type="scientific">Haptolina brevifila</name>
    <dbReference type="NCBI Taxonomy" id="156173"/>
    <lineage>
        <taxon>Eukaryota</taxon>
        <taxon>Haptista</taxon>
        <taxon>Haptophyta</taxon>
        <taxon>Prymnesiophyceae</taxon>
        <taxon>Prymnesiales</taxon>
        <taxon>Prymnesiaceae</taxon>
        <taxon>Haptolina</taxon>
    </lineage>
</organism>
<protein>
    <recommendedName>
        <fullName evidence="2">Carbohydrate kinase FGGY C-terminal domain-containing protein</fullName>
    </recommendedName>
</protein>
<gene>
    <name evidence="3" type="ORF">CBRE1094_LOCUS3174</name>
</gene>
<dbReference type="Gene3D" id="3.30.420.40">
    <property type="match status" value="1"/>
</dbReference>
<dbReference type="InterPro" id="IPR018485">
    <property type="entry name" value="FGGY_C"/>
</dbReference>
<name>A0A7S2FP53_9EUKA</name>
<reference evidence="3" key="1">
    <citation type="submission" date="2021-01" db="EMBL/GenBank/DDBJ databases">
        <authorList>
            <person name="Corre E."/>
            <person name="Pelletier E."/>
            <person name="Niang G."/>
            <person name="Scheremetjew M."/>
            <person name="Finn R."/>
            <person name="Kale V."/>
            <person name="Holt S."/>
            <person name="Cochrane G."/>
            <person name="Meng A."/>
            <person name="Brown T."/>
            <person name="Cohen L."/>
        </authorList>
    </citation>
    <scope>NUCLEOTIDE SEQUENCE</scope>
    <source>
        <strain evidence="3">UTEX LB 985</strain>
    </source>
</reference>
<evidence type="ECO:0000313" key="3">
    <source>
        <dbReference type="EMBL" id="CAD9403139.1"/>
    </source>
</evidence>
<evidence type="ECO:0000259" key="2">
    <source>
        <dbReference type="Pfam" id="PF02782"/>
    </source>
</evidence>
<keyword evidence="1" id="KW-0732">Signal</keyword>
<dbReference type="EMBL" id="HBGU01005821">
    <property type="protein sequence ID" value="CAD9403139.1"/>
    <property type="molecule type" value="Transcribed_RNA"/>
</dbReference>
<feature type="signal peptide" evidence="1">
    <location>
        <begin position="1"/>
        <end position="27"/>
    </location>
</feature>
<dbReference type="GO" id="GO:0005975">
    <property type="term" value="P:carbohydrate metabolic process"/>
    <property type="evidence" value="ECO:0007669"/>
    <property type="project" value="InterPro"/>
</dbReference>
<feature type="domain" description="Carbohydrate kinase FGGY C-terminal" evidence="2">
    <location>
        <begin position="5"/>
        <end position="128"/>
    </location>
</feature>
<dbReference type="SUPFAM" id="SSF53067">
    <property type="entry name" value="Actin-like ATPase domain"/>
    <property type="match status" value="1"/>
</dbReference>